<proteinExistence type="predicted"/>
<sequence length="132" mass="14759">MNNDCLAPIVSMLKEVQAVTLTAFKSMLAFTAGPKLQSKASSRSLVSKLMHPKRVACEDEETYANEFEKVDAALQSLISDKTSKSDYTVLVENVQNCLAKLESSIQDFEEVLECLSRRLLETRVSLLDIFNH</sequence>
<dbReference type="PANTHER" id="PTHR31509">
    <property type="entry name" value="BPS1-LIKE PROTEIN"/>
    <property type="match status" value="1"/>
</dbReference>
<dbReference type="InterPro" id="IPR004320">
    <property type="entry name" value="BPS1_pln"/>
</dbReference>
<keyword evidence="1" id="KW-0175">Coiled coil</keyword>
<accession>A0A6A1W260</accession>
<dbReference type="GO" id="GO:0048364">
    <property type="term" value="P:root development"/>
    <property type="evidence" value="ECO:0007669"/>
    <property type="project" value="InterPro"/>
</dbReference>
<dbReference type="Pfam" id="PF03087">
    <property type="entry name" value="BPS1"/>
    <property type="match status" value="1"/>
</dbReference>
<dbReference type="OrthoDB" id="1701699at2759"/>
<organism evidence="2 3">
    <name type="scientific">Morella rubra</name>
    <name type="common">Chinese bayberry</name>
    <dbReference type="NCBI Taxonomy" id="262757"/>
    <lineage>
        <taxon>Eukaryota</taxon>
        <taxon>Viridiplantae</taxon>
        <taxon>Streptophyta</taxon>
        <taxon>Embryophyta</taxon>
        <taxon>Tracheophyta</taxon>
        <taxon>Spermatophyta</taxon>
        <taxon>Magnoliopsida</taxon>
        <taxon>eudicotyledons</taxon>
        <taxon>Gunneridae</taxon>
        <taxon>Pentapetalae</taxon>
        <taxon>rosids</taxon>
        <taxon>fabids</taxon>
        <taxon>Fagales</taxon>
        <taxon>Myricaceae</taxon>
        <taxon>Morella</taxon>
    </lineage>
</organism>
<protein>
    <submittedName>
        <fullName evidence="2">Uncharacterized protein</fullName>
    </submittedName>
</protein>
<evidence type="ECO:0000256" key="1">
    <source>
        <dbReference type="SAM" id="Coils"/>
    </source>
</evidence>
<reference evidence="2 3" key="1">
    <citation type="journal article" date="2019" name="Plant Biotechnol. J.">
        <title>The red bayberry genome and genetic basis of sex determination.</title>
        <authorList>
            <person name="Jia H.M."/>
            <person name="Jia H.J."/>
            <person name="Cai Q.L."/>
            <person name="Wang Y."/>
            <person name="Zhao H.B."/>
            <person name="Yang W.F."/>
            <person name="Wang G.Y."/>
            <person name="Li Y.H."/>
            <person name="Zhan D.L."/>
            <person name="Shen Y.T."/>
            <person name="Niu Q.F."/>
            <person name="Chang L."/>
            <person name="Qiu J."/>
            <person name="Zhao L."/>
            <person name="Xie H.B."/>
            <person name="Fu W.Y."/>
            <person name="Jin J."/>
            <person name="Li X.W."/>
            <person name="Jiao Y."/>
            <person name="Zhou C.C."/>
            <person name="Tu T."/>
            <person name="Chai C.Y."/>
            <person name="Gao J.L."/>
            <person name="Fan L.J."/>
            <person name="van de Weg E."/>
            <person name="Wang J.Y."/>
            <person name="Gao Z.S."/>
        </authorList>
    </citation>
    <scope>NUCLEOTIDE SEQUENCE [LARGE SCALE GENOMIC DNA]</scope>
    <source>
        <tissue evidence="2">Leaves</tissue>
    </source>
</reference>
<dbReference type="GO" id="GO:0048367">
    <property type="term" value="P:shoot system development"/>
    <property type="evidence" value="ECO:0007669"/>
    <property type="project" value="InterPro"/>
</dbReference>
<evidence type="ECO:0000313" key="2">
    <source>
        <dbReference type="EMBL" id="KAB1216890.1"/>
    </source>
</evidence>
<dbReference type="Proteomes" id="UP000516437">
    <property type="component" value="Chromosome 4"/>
</dbReference>
<feature type="coiled-coil region" evidence="1">
    <location>
        <begin position="91"/>
        <end position="118"/>
    </location>
</feature>
<gene>
    <name evidence="2" type="ORF">CJ030_MR4G016097</name>
</gene>
<name>A0A6A1W260_9ROSI</name>
<dbReference type="EMBL" id="RXIC02000022">
    <property type="protein sequence ID" value="KAB1216890.1"/>
    <property type="molecule type" value="Genomic_DNA"/>
</dbReference>
<evidence type="ECO:0000313" key="3">
    <source>
        <dbReference type="Proteomes" id="UP000516437"/>
    </source>
</evidence>
<dbReference type="AlphaFoldDB" id="A0A6A1W260"/>
<comment type="caution">
    <text evidence="2">The sequence shown here is derived from an EMBL/GenBank/DDBJ whole genome shotgun (WGS) entry which is preliminary data.</text>
</comment>
<keyword evidence="3" id="KW-1185">Reference proteome</keyword>